<dbReference type="InterPro" id="IPR027417">
    <property type="entry name" value="P-loop_NTPase"/>
</dbReference>
<dbReference type="GeneID" id="54469884"/>
<reference evidence="3" key="3">
    <citation type="submission" date="2025-04" db="UniProtKB">
        <authorList>
            <consortium name="RefSeq"/>
        </authorList>
    </citation>
    <scope>IDENTIFICATION</scope>
    <source>
        <strain evidence="3">CBS 304.34</strain>
    </source>
</reference>
<dbReference type="AlphaFoldDB" id="A0A6A6YFU3"/>
<proteinExistence type="predicted"/>
<dbReference type="EMBL" id="MU003706">
    <property type="protein sequence ID" value="KAF2806915.1"/>
    <property type="molecule type" value="Genomic_DNA"/>
</dbReference>
<accession>A0A6A6YFU3</accession>
<evidence type="ECO:0000313" key="3">
    <source>
        <dbReference type="RefSeq" id="XP_033573879.1"/>
    </source>
</evidence>
<name>A0A6A6YFU3_9PEZI</name>
<keyword evidence="2" id="KW-1185">Reference proteome</keyword>
<sequence>MWVRYLDVPSRTPPAHYSQIPETAWCSEARRFQLADSMNLTHRYFLNRANRIAYTPVKREQIAKAEGITRLLRVPYYILGQIPAAKLVTVKVLAHIAMKMKETDTSYVMAFAGPSGHGKTELAKQMGSLLSVETTLIDTA</sequence>
<dbReference type="OrthoDB" id="47330at2759"/>
<gene>
    <name evidence="1 3" type="ORF">BDZ99DRAFT_88031</name>
</gene>
<organism evidence="1">
    <name type="scientific">Mytilinidion resinicola</name>
    <dbReference type="NCBI Taxonomy" id="574789"/>
    <lineage>
        <taxon>Eukaryota</taxon>
        <taxon>Fungi</taxon>
        <taxon>Dikarya</taxon>
        <taxon>Ascomycota</taxon>
        <taxon>Pezizomycotina</taxon>
        <taxon>Dothideomycetes</taxon>
        <taxon>Pleosporomycetidae</taxon>
        <taxon>Mytilinidiales</taxon>
        <taxon>Mytilinidiaceae</taxon>
        <taxon>Mytilinidion</taxon>
    </lineage>
</organism>
<evidence type="ECO:0000313" key="1">
    <source>
        <dbReference type="EMBL" id="KAF2806915.1"/>
    </source>
</evidence>
<reference evidence="3" key="2">
    <citation type="submission" date="2020-04" db="EMBL/GenBank/DDBJ databases">
        <authorList>
            <consortium name="NCBI Genome Project"/>
        </authorList>
    </citation>
    <scope>NUCLEOTIDE SEQUENCE</scope>
    <source>
        <strain evidence="3">CBS 304.34</strain>
    </source>
</reference>
<evidence type="ECO:0008006" key="4">
    <source>
        <dbReference type="Google" id="ProtNLM"/>
    </source>
</evidence>
<protein>
    <recommendedName>
        <fullName evidence="4">P-loop containing nucleoside triphosphate hydrolase protein</fullName>
    </recommendedName>
</protein>
<dbReference type="Proteomes" id="UP000504636">
    <property type="component" value="Unplaced"/>
</dbReference>
<dbReference type="Gene3D" id="3.40.50.300">
    <property type="entry name" value="P-loop containing nucleotide triphosphate hydrolases"/>
    <property type="match status" value="1"/>
</dbReference>
<reference evidence="1 3" key="1">
    <citation type="journal article" date="2020" name="Stud. Mycol.">
        <title>101 Dothideomycetes genomes: a test case for predicting lifestyles and emergence of pathogens.</title>
        <authorList>
            <person name="Haridas S."/>
            <person name="Albert R."/>
            <person name="Binder M."/>
            <person name="Bloem J."/>
            <person name="Labutti K."/>
            <person name="Salamov A."/>
            <person name="Andreopoulos B."/>
            <person name="Baker S."/>
            <person name="Barry K."/>
            <person name="Bills G."/>
            <person name="Bluhm B."/>
            <person name="Cannon C."/>
            <person name="Castanera R."/>
            <person name="Culley D."/>
            <person name="Daum C."/>
            <person name="Ezra D."/>
            <person name="Gonzalez J."/>
            <person name="Henrissat B."/>
            <person name="Kuo A."/>
            <person name="Liang C."/>
            <person name="Lipzen A."/>
            <person name="Lutzoni F."/>
            <person name="Magnuson J."/>
            <person name="Mondo S."/>
            <person name="Nolan M."/>
            <person name="Ohm R."/>
            <person name="Pangilinan J."/>
            <person name="Park H.-J."/>
            <person name="Ramirez L."/>
            <person name="Alfaro M."/>
            <person name="Sun H."/>
            <person name="Tritt A."/>
            <person name="Yoshinaga Y."/>
            <person name="Zwiers L.-H."/>
            <person name="Turgeon B."/>
            <person name="Goodwin S."/>
            <person name="Spatafora J."/>
            <person name="Crous P."/>
            <person name="Grigoriev I."/>
        </authorList>
    </citation>
    <scope>NUCLEOTIDE SEQUENCE</scope>
    <source>
        <strain evidence="1 3">CBS 304.34</strain>
    </source>
</reference>
<evidence type="ECO:0000313" key="2">
    <source>
        <dbReference type="Proteomes" id="UP000504636"/>
    </source>
</evidence>
<dbReference type="RefSeq" id="XP_033573879.1">
    <property type="nucleotide sequence ID" value="XM_033728991.1"/>
</dbReference>